<dbReference type="InterPro" id="IPR015819">
    <property type="entry name" value="Lipid_transp_b-sht_shell"/>
</dbReference>
<feature type="chain" id="PRO_5013358262" evidence="6">
    <location>
        <begin position="18"/>
        <end position="1694"/>
    </location>
</feature>
<comment type="caution">
    <text evidence="5">Lacks conserved residue(s) required for the propagation of feature annotation.</text>
</comment>
<dbReference type="SMR" id="A0A1L5YJB6"/>
<dbReference type="Gene3D" id="2.20.80.10">
    <property type="entry name" value="Lipovitellin-phosvitin complex, chain A, domain 4"/>
    <property type="match status" value="1"/>
</dbReference>
<evidence type="ECO:0000256" key="1">
    <source>
        <dbReference type="ARBA" id="ARBA00022729"/>
    </source>
</evidence>
<dbReference type="InterPro" id="IPR015255">
    <property type="entry name" value="Vitellinogen_open_b-sht"/>
</dbReference>
<keyword evidence="2" id="KW-0758">Storage protein</keyword>
<gene>
    <name evidence="9" type="primary">vtg</name>
</gene>
<dbReference type="GO" id="GO:0005319">
    <property type="term" value="F:lipid transporter activity"/>
    <property type="evidence" value="ECO:0007669"/>
    <property type="project" value="InterPro"/>
</dbReference>
<organism evidence="9">
    <name type="scientific">Platynereis dumerilii</name>
    <name type="common">Dumeril's clam worm</name>
    <dbReference type="NCBI Taxonomy" id="6359"/>
    <lineage>
        <taxon>Eukaryota</taxon>
        <taxon>Metazoa</taxon>
        <taxon>Spiralia</taxon>
        <taxon>Lophotrochozoa</taxon>
        <taxon>Annelida</taxon>
        <taxon>Polychaeta</taxon>
        <taxon>Errantia</taxon>
        <taxon>Phyllodocida</taxon>
        <taxon>Nereididae</taxon>
        <taxon>Platynereis</taxon>
    </lineage>
</organism>
<evidence type="ECO:0000256" key="6">
    <source>
        <dbReference type="SAM" id="SignalP"/>
    </source>
</evidence>
<reference evidence="9" key="1">
    <citation type="journal article" date="2016" name="Elife">
        <title>Discovery of methylfarnesoate as the annelid brain hormone reveals an ancient role of sesquiterpenoids in reproduction.</title>
        <authorList>
            <person name="Schenk S."/>
            <person name="Krauditsch C."/>
            <person name="Fruhauf P."/>
            <person name="Gerner C."/>
            <person name="Raible F."/>
        </authorList>
    </citation>
    <scope>NUCLEOTIDE SEQUENCE</scope>
</reference>
<evidence type="ECO:0000259" key="8">
    <source>
        <dbReference type="PROSITE" id="PS51233"/>
    </source>
</evidence>
<dbReference type="InterPro" id="IPR001747">
    <property type="entry name" value="Vitellogenin_N"/>
</dbReference>
<evidence type="ECO:0000313" key="9">
    <source>
        <dbReference type="EMBL" id="APP91162.1"/>
    </source>
</evidence>
<dbReference type="SUPFAM" id="SSF48431">
    <property type="entry name" value="Lipovitellin-phosvitin complex, superhelical domain"/>
    <property type="match status" value="1"/>
</dbReference>
<keyword evidence="4" id="KW-0325">Glycoprotein</keyword>
<dbReference type="PANTHER" id="PTHR23345:SF15">
    <property type="entry name" value="VITELLOGENIN 1-RELATED"/>
    <property type="match status" value="1"/>
</dbReference>
<dbReference type="EMBL" id="KU756287">
    <property type="protein sequence ID" value="APP91162.1"/>
    <property type="molecule type" value="mRNA"/>
</dbReference>
<sequence length="1694" mass="185315">MKTLLIFAFSIALAVSALPPNLSKYLPNKEYVYSYESEALTGIPQASNHLAGLKVLAKAHLQLKGANKFLLALRDVQLCQVNEQIKLIRHVTPVESGSACTPIQEPEIARELKENLVKAIRFRWENGQISLLQTDASDAYWSVNLKRGLLNMLHINLQEIEALPTIPYHLREVIKAAVPSAGQRTLGNYYRVMERDLTGKCESIYAIQEEPAQTPVLTVTKVRNFDSCVSRPIFQNGFLAALDVHATSERLPLRSQAYVNYTLTGNRRDFVVKSAFQVGHFIFKPLATVDGQAITFTMQKLVLAEALEAASEIPLGKRREQKDPFLFEMPSSATQLKEVPSSPNAPDAQLIHLAEQKIGEILNLLKSPELALRAPENIAELVVLLRRLPKPSLEKIVAELPAETTNEAALKKKELILDLLPTTGRPDIVSLLEKLIQANKISTTRAAIMVNLMALASEPAPFLIKELLTKYPAFKNKDVQLARSIALTAGSLTNTLQKIYESTAVPQEIANPARHLIVEAFKGAWQSAQATHEKLLIIKALGNAGLVEFVPLLEPIIKDPSANPEVRAKAIYSLRRVSPMAKHLVHSICVPIILTPEAPLEVRIAALLITVHSRPESGVFTMIAQQIARDPSIQFTNFAYTLIKSIAQSELPCNRNISEAASAAIKEVYTNYRAIPLTKLRHFEYIFSHIHQLGADIALELATPNVSALPETLVTRVNAYFAKSLFNVFEFGVESKGILNVLRNLFGPENQWTKVLEGKLSLAEVMSPLIDTSLLDLGKIKNLLINISDRELSGLAAHIYFRVFGSELRFFTLSNNYIKEKIRELEQGEGSMIGALVSGLPINIMKTLSLANQAVMLPTPAGLPVSLSLTTVTIVSAKGRVKLDGISSLSQLLSGNPTVKVNFEVEPLIVTSLYGAMSVELGMVAASTALKNRAVIKTPMKGALSVELASSKVQLTSFVPRQEETIFKVEMIPAAVITKFFPTPKTKFAEITVTPLYNPDMVLPINVELPLGRETLGVELIVKGKYARPMSPLAPLRILCMPHEFEVAIRPASGAPEFIEIIGAFIAPGAPGAEAVKSSVLAGESQPVSHSWFSASSSAAPGITFEAVRPASGISNPITRQLVLSIQTKGQPTPKQVAAQVTVLAAPTFEKIQADIQAGVKYSSAAPVLARIEYIITPPAALIASAPVPTSQEPLAIIRFAYGPQGNTVEYAKIKALYRRLPTSEVDYIKETVIDELKPWFFANIDTKYVAPNQYVVSRASRLSYPSDQGLYAAPSKAQVKPLQIFFEVEYKPGMAIPAYAMPMLNMIYYKALEVPGNLFYPRASVSVEPLTSPAAANMVKAVITTLTTSGTCDMVVRMPTENVYIRGLPLPFPYLFQPFTRFPILPELVKRISGHPSLYHGKCSVSGEQMKTFDHVSYTLPKTSCETILAQDCSSKKLFRVSHMQSPSAPQKKIVKVYIGSEIIEVAPASSWGSHALEVKVNGAPKHIPENSPVSIRGICKVHKVGGMIHITSEKLGIKVETNCNQAHVHVPAWFSSQVCGMCGNFDTEKVGDVRGPNNERYPHPENAIVDYIVPSPSCDAAHVKEKFKASSAGPAGPCTPKPETLYIEHTANNERLACFSARPVMVCPSSCSAARQMSVSMPFACLPADRAATRELINRMRREPLPAVPGAVKTITEQVLTSPACEGPRFYY</sequence>
<dbReference type="SMART" id="SM00638">
    <property type="entry name" value="LPD_N"/>
    <property type="match status" value="1"/>
</dbReference>
<dbReference type="Pfam" id="PF00094">
    <property type="entry name" value="VWD"/>
    <property type="match status" value="1"/>
</dbReference>
<dbReference type="Pfam" id="PF09172">
    <property type="entry name" value="Vit_open_b-sht"/>
    <property type="match status" value="1"/>
</dbReference>
<evidence type="ECO:0000259" key="7">
    <source>
        <dbReference type="PROSITE" id="PS51211"/>
    </source>
</evidence>
<dbReference type="Gene3D" id="2.30.230.10">
    <property type="entry name" value="Lipovitellin, beta-sheet shell regions, chain A"/>
    <property type="match status" value="1"/>
</dbReference>
<keyword evidence="1 6" id="KW-0732">Signal</keyword>
<keyword evidence="3" id="KW-1015">Disulfide bond</keyword>
<evidence type="ECO:0000256" key="4">
    <source>
        <dbReference type="ARBA" id="ARBA00023180"/>
    </source>
</evidence>
<dbReference type="InterPro" id="IPR001846">
    <property type="entry name" value="VWF_type-D"/>
</dbReference>
<evidence type="ECO:0000256" key="5">
    <source>
        <dbReference type="PROSITE-ProRule" id="PRU00557"/>
    </source>
</evidence>
<dbReference type="InterPro" id="IPR011030">
    <property type="entry name" value="Lipovitellin_superhlx_dom"/>
</dbReference>
<feature type="domain" description="VWFD" evidence="8">
    <location>
        <begin position="1402"/>
        <end position="1581"/>
    </location>
</feature>
<dbReference type="SMART" id="SM00216">
    <property type="entry name" value="VWD"/>
    <property type="match status" value="1"/>
</dbReference>
<dbReference type="GO" id="GO:0045735">
    <property type="term" value="F:nutrient reservoir activity"/>
    <property type="evidence" value="ECO:0007669"/>
    <property type="project" value="UniProtKB-KW"/>
</dbReference>
<dbReference type="SMART" id="SM01169">
    <property type="entry name" value="DUF1943"/>
    <property type="match status" value="1"/>
</dbReference>
<feature type="domain" description="Vitellogenin" evidence="7">
    <location>
        <begin position="25"/>
        <end position="713"/>
    </location>
</feature>
<dbReference type="PROSITE" id="PS51233">
    <property type="entry name" value="VWFD"/>
    <property type="match status" value="1"/>
</dbReference>
<accession>A0A1L5YJB6</accession>
<dbReference type="Gene3D" id="1.25.10.20">
    <property type="entry name" value="Vitellinogen, superhelical"/>
    <property type="match status" value="1"/>
</dbReference>
<feature type="signal peptide" evidence="6">
    <location>
        <begin position="1"/>
        <end position="17"/>
    </location>
</feature>
<evidence type="ECO:0000256" key="2">
    <source>
        <dbReference type="ARBA" id="ARBA00022761"/>
    </source>
</evidence>
<dbReference type="InterPro" id="IPR015816">
    <property type="entry name" value="Vitellinogen_b-sht_N"/>
</dbReference>
<name>A0A1L5YJB6_PLADU</name>
<protein>
    <submittedName>
        <fullName evidence="9">Vitellogenin</fullName>
    </submittedName>
</protein>
<dbReference type="PANTHER" id="PTHR23345">
    <property type="entry name" value="VITELLOGENIN-RELATED"/>
    <property type="match status" value="1"/>
</dbReference>
<dbReference type="SUPFAM" id="SSF56968">
    <property type="entry name" value="Lipovitellin-phosvitin complex, beta-sheet shell regions"/>
    <property type="match status" value="2"/>
</dbReference>
<proteinExistence type="evidence at transcript level"/>
<dbReference type="Pfam" id="PF01347">
    <property type="entry name" value="Vitellogenin_N"/>
    <property type="match status" value="1"/>
</dbReference>
<dbReference type="PROSITE" id="PS51211">
    <property type="entry name" value="VITELLOGENIN"/>
    <property type="match status" value="1"/>
</dbReference>
<evidence type="ECO:0000256" key="3">
    <source>
        <dbReference type="ARBA" id="ARBA00023157"/>
    </source>
</evidence>
<dbReference type="InterPro" id="IPR050733">
    <property type="entry name" value="Vitellogenin/Apolipophorin"/>
</dbReference>